<dbReference type="InterPro" id="IPR003903">
    <property type="entry name" value="UIM_dom"/>
</dbReference>
<proteinExistence type="predicted"/>
<comment type="caution">
    <text evidence="1">The sequence shown here is derived from an EMBL/GenBank/DDBJ whole genome shotgun (WGS) entry which is preliminary data.</text>
</comment>
<organism evidence="1 2">
    <name type="scientific">Trifolium pratense</name>
    <name type="common">Red clover</name>
    <dbReference type="NCBI Taxonomy" id="57577"/>
    <lineage>
        <taxon>Eukaryota</taxon>
        <taxon>Viridiplantae</taxon>
        <taxon>Streptophyta</taxon>
        <taxon>Embryophyta</taxon>
        <taxon>Tracheophyta</taxon>
        <taxon>Spermatophyta</taxon>
        <taxon>Magnoliopsida</taxon>
        <taxon>eudicotyledons</taxon>
        <taxon>Gunneridae</taxon>
        <taxon>Pentapetalae</taxon>
        <taxon>rosids</taxon>
        <taxon>fabids</taxon>
        <taxon>Fabales</taxon>
        <taxon>Fabaceae</taxon>
        <taxon>Papilionoideae</taxon>
        <taxon>50 kb inversion clade</taxon>
        <taxon>NPAAA clade</taxon>
        <taxon>Hologalegina</taxon>
        <taxon>IRL clade</taxon>
        <taxon>Trifolieae</taxon>
        <taxon>Trifolium</taxon>
    </lineage>
</organism>
<sequence length="92" mass="9724">DDENALLQQALAMSMDDAVVNHDVRDADMSEAATDDVDLARALQLSQTPASLAADPVGRLLADQSFVSSVLASAIIERMPTMPAPRDGTREG</sequence>
<dbReference type="EMBL" id="ASHM01037015">
    <property type="protein sequence ID" value="PNX79978.1"/>
    <property type="molecule type" value="Genomic_DNA"/>
</dbReference>
<dbReference type="Pfam" id="PF02809">
    <property type="entry name" value="UIM"/>
    <property type="match status" value="2"/>
</dbReference>
<evidence type="ECO:0000313" key="1">
    <source>
        <dbReference type="EMBL" id="PNX79978.1"/>
    </source>
</evidence>
<keyword evidence="1" id="KW-0647">Proteasome</keyword>
<name>A0A2K3LN66_TRIPR</name>
<dbReference type="GO" id="GO:0000502">
    <property type="term" value="C:proteasome complex"/>
    <property type="evidence" value="ECO:0007669"/>
    <property type="project" value="UniProtKB-KW"/>
</dbReference>
<dbReference type="AlphaFoldDB" id="A0A2K3LN66"/>
<reference evidence="1 2" key="2">
    <citation type="journal article" date="2017" name="Front. Plant Sci.">
        <title>Gene Classification and Mining of Molecular Markers Useful in Red Clover (Trifolium pratense) Breeding.</title>
        <authorList>
            <person name="Istvanek J."/>
            <person name="Dluhosova J."/>
            <person name="Dluhos P."/>
            <person name="Patkova L."/>
            <person name="Nedelnik J."/>
            <person name="Repkova J."/>
        </authorList>
    </citation>
    <scope>NUCLEOTIDE SEQUENCE [LARGE SCALE GENOMIC DNA]</scope>
    <source>
        <strain evidence="2">cv. Tatra</strain>
        <tissue evidence="1">Young leaves</tissue>
    </source>
</reference>
<dbReference type="ExpressionAtlas" id="A0A2K3LN66">
    <property type="expression patterns" value="baseline"/>
</dbReference>
<accession>A0A2K3LN66</accession>
<reference evidence="1 2" key="1">
    <citation type="journal article" date="2014" name="Am. J. Bot.">
        <title>Genome assembly and annotation for red clover (Trifolium pratense; Fabaceae).</title>
        <authorList>
            <person name="Istvanek J."/>
            <person name="Jaros M."/>
            <person name="Krenek A."/>
            <person name="Repkova J."/>
        </authorList>
    </citation>
    <scope>NUCLEOTIDE SEQUENCE [LARGE SCALE GENOMIC DNA]</scope>
    <source>
        <strain evidence="2">cv. Tatra</strain>
        <tissue evidence="1">Young leaves</tissue>
    </source>
</reference>
<gene>
    <name evidence="1" type="ORF">L195_g035972</name>
</gene>
<protein>
    <submittedName>
        <fullName evidence="1">26S proteasome non-ATPase regulatory subunit 4-like protein</fullName>
    </submittedName>
</protein>
<feature type="non-terminal residue" evidence="1">
    <location>
        <position position="1"/>
    </location>
</feature>
<dbReference type="Proteomes" id="UP000236291">
    <property type="component" value="Unassembled WGS sequence"/>
</dbReference>
<evidence type="ECO:0000313" key="2">
    <source>
        <dbReference type="Proteomes" id="UP000236291"/>
    </source>
</evidence>